<accession>A0A399FY84</accession>
<dbReference type="AlphaFoldDB" id="A0A399FY84"/>
<comment type="subunit">
    <text evidence="8">Associates with the 50S ribosomal subunit.</text>
</comment>
<evidence type="ECO:0000256" key="1">
    <source>
        <dbReference type="ARBA" id="ARBA00008279"/>
    </source>
</evidence>
<reference evidence="12 13" key="1">
    <citation type="submission" date="2018-08" db="EMBL/GenBank/DDBJ databases">
        <title>Draft genome of candidate division NPL-UPA2 bacterium Unc8 that adapted to ultra-basic serpentinizing groundwater.</title>
        <authorList>
            <person name="Ishii S."/>
            <person name="Suzuki S."/>
            <person name="Nealson K.H."/>
        </authorList>
    </citation>
    <scope>NUCLEOTIDE SEQUENCE [LARGE SCALE GENOMIC DNA]</scope>
    <source>
        <strain evidence="12">Unc8</strain>
    </source>
</reference>
<dbReference type="EMBL" id="NDHY01000001">
    <property type="protein sequence ID" value="RII01077.1"/>
    <property type="molecule type" value="Genomic_DNA"/>
</dbReference>
<feature type="domain" description="EngA-type G" evidence="11">
    <location>
        <begin position="201"/>
        <end position="379"/>
    </location>
</feature>
<dbReference type="GO" id="GO:0042254">
    <property type="term" value="P:ribosome biogenesis"/>
    <property type="evidence" value="ECO:0007669"/>
    <property type="project" value="UniProtKB-KW"/>
</dbReference>
<name>A0A399FY84_UNCN2</name>
<evidence type="ECO:0000256" key="8">
    <source>
        <dbReference type="HAMAP-Rule" id="MF_00195"/>
    </source>
</evidence>
<dbReference type="NCBIfam" id="TIGR00231">
    <property type="entry name" value="small_GTP"/>
    <property type="match status" value="2"/>
</dbReference>
<dbReference type="Gene3D" id="3.40.50.300">
    <property type="entry name" value="P-loop containing nucleotide triphosphate hydrolases"/>
    <property type="match status" value="2"/>
</dbReference>
<dbReference type="PRINTS" id="PR00326">
    <property type="entry name" value="GTP1OBG"/>
</dbReference>
<feature type="binding site" evidence="8">
    <location>
        <begin position="79"/>
        <end position="83"/>
    </location>
    <ligand>
        <name>GTP</name>
        <dbReference type="ChEBI" id="CHEBI:37565"/>
        <label>1</label>
    </ligand>
</feature>
<dbReference type="CDD" id="cd01894">
    <property type="entry name" value="EngA1"/>
    <property type="match status" value="1"/>
</dbReference>
<keyword evidence="3 8" id="KW-0690">Ribosome biogenesis</keyword>
<feature type="binding site" evidence="8">
    <location>
        <begin position="143"/>
        <end position="146"/>
    </location>
    <ligand>
        <name>GTP</name>
        <dbReference type="ChEBI" id="CHEBI:37565"/>
        <label>1</label>
    </ligand>
</feature>
<dbReference type="SUPFAM" id="SSF52540">
    <property type="entry name" value="P-loop containing nucleoside triphosphate hydrolases"/>
    <property type="match status" value="2"/>
</dbReference>
<dbReference type="InterPro" id="IPR031166">
    <property type="entry name" value="G_ENGA"/>
</dbReference>
<dbReference type="FunFam" id="3.40.50.300:FF:000057">
    <property type="entry name" value="GTPase Der"/>
    <property type="match status" value="1"/>
</dbReference>
<dbReference type="InterPro" id="IPR005225">
    <property type="entry name" value="Small_GTP-bd"/>
</dbReference>
<dbReference type="NCBIfam" id="TIGR03594">
    <property type="entry name" value="GTPase_EngA"/>
    <property type="match status" value="1"/>
</dbReference>
<organism evidence="12 13">
    <name type="scientific">candidate division NPL-UPA2 bacterium Unc8</name>
    <dbReference type="NCBI Taxonomy" id="1980939"/>
    <lineage>
        <taxon>Bacteria</taxon>
    </lineage>
</organism>
<protein>
    <recommendedName>
        <fullName evidence="2 8">GTPase Der</fullName>
    </recommendedName>
    <alternativeName>
        <fullName evidence="7 8">GTP-binding protein EngA</fullName>
    </alternativeName>
</protein>
<dbReference type="PANTHER" id="PTHR43834:SF6">
    <property type="entry name" value="GTPASE DER"/>
    <property type="match status" value="1"/>
</dbReference>
<evidence type="ECO:0000313" key="12">
    <source>
        <dbReference type="EMBL" id="RII01077.1"/>
    </source>
</evidence>
<dbReference type="Pfam" id="PF14714">
    <property type="entry name" value="KH_dom-like"/>
    <property type="match status" value="1"/>
</dbReference>
<evidence type="ECO:0000256" key="7">
    <source>
        <dbReference type="ARBA" id="ARBA00032345"/>
    </source>
</evidence>
<dbReference type="GO" id="GO:0005525">
    <property type="term" value="F:GTP binding"/>
    <property type="evidence" value="ECO:0007669"/>
    <property type="project" value="UniProtKB-UniRule"/>
</dbReference>
<dbReference type="InterPro" id="IPR006073">
    <property type="entry name" value="GTP-bd"/>
</dbReference>
<dbReference type="GO" id="GO:0043022">
    <property type="term" value="F:ribosome binding"/>
    <property type="evidence" value="ECO:0007669"/>
    <property type="project" value="TreeGrafter"/>
</dbReference>
<comment type="function">
    <text evidence="8 10">GTPase that plays an essential role in the late steps of ribosome biogenesis.</text>
</comment>
<dbReference type="Pfam" id="PF01926">
    <property type="entry name" value="MMR_HSR1"/>
    <property type="match status" value="2"/>
</dbReference>
<comment type="similarity">
    <text evidence="1 8 9 10">Belongs to the TRAFAC class TrmE-Era-EngA-EngB-Septin-like GTPase superfamily. EngA (Der) GTPase family.</text>
</comment>
<dbReference type="InterPro" id="IPR016484">
    <property type="entry name" value="GTPase_Der"/>
</dbReference>
<dbReference type="CDD" id="cd01895">
    <property type="entry name" value="EngA2"/>
    <property type="match status" value="1"/>
</dbReference>
<dbReference type="HAMAP" id="MF_00195">
    <property type="entry name" value="GTPase_Der"/>
    <property type="match status" value="1"/>
</dbReference>
<keyword evidence="6 8" id="KW-0342">GTP-binding</keyword>
<feature type="binding site" evidence="8">
    <location>
        <begin position="319"/>
        <end position="322"/>
    </location>
    <ligand>
        <name>GTP</name>
        <dbReference type="ChEBI" id="CHEBI:37565"/>
        <label>2</label>
    </ligand>
</feature>
<dbReference type="InterPro" id="IPR032859">
    <property type="entry name" value="KH_dom-like"/>
</dbReference>
<gene>
    <name evidence="8 12" type="primary">der</name>
    <name evidence="12" type="ORF">B9J77_00640</name>
</gene>
<dbReference type="PIRSF" id="PIRSF006485">
    <property type="entry name" value="GTP-binding_EngA"/>
    <property type="match status" value="1"/>
</dbReference>
<dbReference type="Proteomes" id="UP000266287">
    <property type="component" value="Unassembled WGS sequence"/>
</dbReference>
<evidence type="ECO:0000256" key="4">
    <source>
        <dbReference type="ARBA" id="ARBA00022737"/>
    </source>
</evidence>
<evidence type="ECO:0000256" key="10">
    <source>
        <dbReference type="RuleBase" id="RU004481"/>
    </source>
</evidence>
<evidence type="ECO:0000256" key="6">
    <source>
        <dbReference type="ARBA" id="ARBA00023134"/>
    </source>
</evidence>
<keyword evidence="4 10" id="KW-0677">Repeat</keyword>
<evidence type="ECO:0000256" key="9">
    <source>
        <dbReference type="PROSITE-ProRule" id="PRU01049"/>
    </source>
</evidence>
<dbReference type="Gene3D" id="3.30.300.20">
    <property type="match status" value="1"/>
</dbReference>
<dbReference type="PANTHER" id="PTHR43834">
    <property type="entry name" value="GTPASE DER"/>
    <property type="match status" value="1"/>
</dbReference>
<evidence type="ECO:0000256" key="3">
    <source>
        <dbReference type="ARBA" id="ARBA00022517"/>
    </source>
</evidence>
<feature type="binding site" evidence="8">
    <location>
        <begin position="32"/>
        <end position="39"/>
    </location>
    <ligand>
        <name>GTP</name>
        <dbReference type="ChEBI" id="CHEBI:37565"/>
        <label>1</label>
    </ligand>
</feature>
<dbReference type="InterPro" id="IPR027417">
    <property type="entry name" value="P-loop_NTPase"/>
</dbReference>
<feature type="binding site" evidence="8">
    <location>
        <begin position="207"/>
        <end position="214"/>
    </location>
    <ligand>
        <name>GTP</name>
        <dbReference type="ChEBI" id="CHEBI:37565"/>
        <label>2</label>
    </ligand>
</feature>
<feature type="domain" description="EngA-type G" evidence="11">
    <location>
        <begin position="26"/>
        <end position="191"/>
    </location>
</feature>
<comment type="caution">
    <text evidence="12">The sequence shown here is derived from an EMBL/GenBank/DDBJ whole genome shotgun (WGS) entry which is preliminary data.</text>
</comment>
<evidence type="ECO:0000256" key="5">
    <source>
        <dbReference type="ARBA" id="ARBA00022741"/>
    </source>
</evidence>
<sequence length="485" mass="53984">MLACDIKKAQRMKNPKSEIMKSKTLPLVAIVGRPNVGKSTLFNRIIGRRRAIITSEPGATRDRIYGEVAWKKGKFSLVDTGGLILDASSNNISSLVRKQAGVAIEEANLILFLVDGREGLVPADEDVEEVLRKASVPIILVVNKIDSRKLEEKVSDFYSLGLRELLCISAEHGLNINQLLEHISTFLSLSAVDDIETRKPIIVSVVGRPNVGKSSFINKLLGEERLIVDDKPGTTHDAVDTFFRVEDEEFTFVDTAGMRSRARVKKGIESYSGLWARKSIERSDISLLLIDITSGATTQDAHIGSYVCQKGRGCILVANKWDLVKKKKLSSNVQRNHEMMIRKKLHFLRFAPIIFTSSITGEGVFEVINLIRLVSSAQNTRVERGILDALFGQIKKEHPPPSSPVKPIKIKYIRQVGVKPPTFRLFANHPQFLSNSYLSYLSNRLRRAFGFEGTPIRVVMYKGTEAQRAQGSGFRAQGSGLEIEN</sequence>
<evidence type="ECO:0000256" key="2">
    <source>
        <dbReference type="ARBA" id="ARBA00020953"/>
    </source>
</evidence>
<evidence type="ECO:0000313" key="13">
    <source>
        <dbReference type="Proteomes" id="UP000266287"/>
    </source>
</evidence>
<evidence type="ECO:0000259" key="11">
    <source>
        <dbReference type="PROSITE" id="PS51712"/>
    </source>
</evidence>
<dbReference type="PROSITE" id="PS51712">
    <property type="entry name" value="G_ENGA"/>
    <property type="match status" value="2"/>
</dbReference>
<feature type="binding site" evidence="8">
    <location>
        <begin position="254"/>
        <end position="258"/>
    </location>
    <ligand>
        <name>GTP</name>
        <dbReference type="ChEBI" id="CHEBI:37565"/>
        <label>2</label>
    </ligand>
</feature>
<keyword evidence="5 8" id="KW-0547">Nucleotide-binding</keyword>
<dbReference type="FunFam" id="3.40.50.300:FF:000040">
    <property type="entry name" value="GTPase Der"/>
    <property type="match status" value="1"/>
</dbReference>
<proteinExistence type="inferred from homology"/>
<dbReference type="InterPro" id="IPR015946">
    <property type="entry name" value="KH_dom-like_a/b"/>
</dbReference>